<feature type="transmembrane region" description="Helical" evidence="1">
    <location>
        <begin position="45"/>
        <end position="64"/>
    </location>
</feature>
<dbReference type="EMBL" id="DPVV01000204">
    <property type="protein sequence ID" value="HCL01966.1"/>
    <property type="molecule type" value="Genomic_DNA"/>
</dbReference>
<dbReference type="Proteomes" id="UP000262969">
    <property type="component" value="Unassembled WGS sequence"/>
</dbReference>
<gene>
    <name evidence="3" type="ORF">DHW61_06035</name>
</gene>
<evidence type="ECO:0000313" key="4">
    <source>
        <dbReference type="Proteomes" id="UP000262969"/>
    </source>
</evidence>
<dbReference type="Pfam" id="PF14285">
    <property type="entry name" value="DUF4367"/>
    <property type="match status" value="1"/>
</dbReference>
<feature type="domain" description="DUF4367" evidence="2">
    <location>
        <begin position="100"/>
        <end position="204"/>
    </location>
</feature>
<sequence length="205" mass="22966">MIFMSDYKNALTKIYISKEMEERVMREVKTKVTKTKQQRTIGRRWLLLAVMVACVALSLGILVLPKLTKGTKEQVQIPNPIVETDDIKTLKESVSFPLKVPTVVPEGYEVIDTSVIGGTIAQITYSNGTNNITYRMAEGTDDISGEYNTYEKLREITVDGQNVLLKGNNDGYQVATWTDGTYTYSITSGSPLREKQIVQMIEGIQ</sequence>
<accession>A0A3D2X4S3</accession>
<comment type="caution">
    <text evidence="3">The sequence shown here is derived from an EMBL/GenBank/DDBJ whole genome shotgun (WGS) entry which is preliminary data.</text>
</comment>
<name>A0A3D2X4S3_9FIRM</name>
<organism evidence="3 4">
    <name type="scientific">Lachnoclostridium phytofermentans</name>
    <dbReference type="NCBI Taxonomy" id="66219"/>
    <lineage>
        <taxon>Bacteria</taxon>
        <taxon>Bacillati</taxon>
        <taxon>Bacillota</taxon>
        <taxon>Clostridia</taxon>
        <taxon>Lachnospirales</taxon>
        <taxon>Lachnospiraceae</taxon>
    </lineage>
</organism>
<dbReference type="InterPro" id="IPR025377">
    <property type="entry name" value="DUF4367"/>
</dbReference>
<evidence type="ECO:0000259" key="2">
    <source>
        <dbReference type="Pfam" id="PF14285"/>
    </source>
</evidence>
<protein>
    <recommendedName>
        <fullName evidence="2">DUF4367 domain-containing protein</fullName>
    </recommendedName>
</protein>
<evidence type="ECO:0000256" key="1">
    <source>
        <dbReference type="SAM" id="Phobius"/>
    </source>
</evidence>
<keyword evidence="1" id="KW-1133">Transmembrane helix</keyword>
<dbReference type="AlphaFoldDB" id="A0A3D2X4S3"/>
<keyword evidence="1" id="KW-0472">Membrane</keyword>
<keyword evidence="1" id="KW-0812">Transmembrane</keyword>
<reference evidence="3 4" key="1">
    <citation type="journal article" date="2018" name="Nat. Biotechnol.">
        <title>A standardized bacterial taxonomy based on genome phylogeny substantially revises the tree of life.</title>
        <authorList>
            <person name="Parks D.H."/>
            <person name="Chuvochina M."/>
            <person name="Waite D.W."/>
            <person name="Rinke C."/>
            <person name="Skarshewski A."/>
            <person name="Chaumeil P.A."/>
            <person name="Hugenholtz P."/>
        </authorList>
    </citation>
    <scope>NUCLEOTIDE SEQUENCE [LARGE SCALE GENOMIC DNA]</scope>
    <source>
        <strain evidence="3">UBA11728</strain>
    </source>
</reference>
<proteinExistence type="predicted"/>
<evidence type="ECO:0000313" key="3">
    <source>
        <dbReference type="EMBL" id="HCL01966.1"/>
    </source>
</evidence>